<protein>
    <recommendedName>
        <fullName evidence="4">Holin</fullName>
    </recommendedName>
</protein>
<keyword evidence="1" id="KW-1133">Transmembrane helix</keyword>
<organism evidence="2 3">
    <name type="scientific">Sporosarcina gallistercoris</name>
    <dbReference type="NCBI Taxonomy" id="2762245"/>
    <lineage>
        <taxon>Bacteria</taxon>
        <taxon>Bacillati</taxon>
        <taxon>Bacillota</taxon>
        <taxon>Bacilli</taxon>
        <taxon>Bacillales</taxon>
        <taxon>Caryophanaceae</taxon>
        <taxon>Sporosarcina</taxon>
    </lineage>
</organism>
<dbReference type="Proteomes" id="UP000659496">
    <property type="component" value="Unassembled WGS sequence"/>
</dbReference>
<dbReference type="EMBL" id="JACSQY010000002">
    <property type="protein sequence ID" value="MBD7907660.1"/>
    <property type="molecule type" value="Genomic_DNA"/>
</dbReference>
<keyword evidence="1" id="KW-0812">Transmembrane</keyword>
<feature type="transmembrane region" description="Helical" evidence="1">
    <location>
        <begin position="41"/>
        <end position="58"/>
    </location>
</feature>
<evidence type="ECO:0000313" key="2">
    <source>
        <dbReference type="EMBL" id="MBD7907660.1"/>
    </source>
</evidence>
<keyword evidence="1" id="KW-0472">Membrane</keyword>
<accession>A0ABR8PHL3</accession>
<feature type="transmembrane region" description="Helical" evidence="1">
    <location>
        <begin position="64"/>
        <end position="85"/>
    </location>
</feature>
<keyword evidence="3" id="KW-1185">Reference proteome</keyword>
<feature type="transmembrane region" description="Helical" evidence="1">
    <location>
        <begin position="18"/>
        <end position="36"/>
    </location>
</feature>
<evidence type="ECO:0008006" key="4">
    <source>
        <dbReference type="Google" id="ProtNLM"/>
    </source>
</evidence>
<sequence length="95" mass="10648">MIWLLTEFPTIHTNVWDALWAVPVTLALVLIAKWVFHVRPAWLSTVSTVVALVLSNFISHPHNLSAGIFMGIFYSGAAMGLLYSLQQSYLAYRAK</sequence>
<name>A0ABR8PHL3_9BACL</name>
<evidence type="ECO:0000313" key="3">
    <source>
        <dbReference type="Proteomes" id="UP000659496"/>
    </source>
</evidence>
<comment type="caution">
    <text evidence="2">The sequence shown here is derived from an EMBL/GenBank/DDBJ whole genome shotgun (WGS) entry which is preliminary data.</text>
</comment>
<reference evidence="2 3" key="1">
    <citation type="submission" date="2020-08" db="EMBL/GenBank/DDBJ databases">
        <title>A Genomic Blueprint of the Chicken Gut Microbiome.</title>
        <authorList>
            <person name="Gilroy R."/>
            <person name="Ravi A."/>
            <person name="Getino M."/>
            <person name="Pursley I."/>
            <person name="Horton D.L."/>
            <person name="Alikhan N.-F."/>
            <person name="Baker D."/>
            <person name="Gharbi K."/>
            <person name="Hall N."/>
            <person name="Watson M."/>
            <person name="Adriaenssens E.M."/>
            <person name="Foster-Nyarko E."/>
            <person name="Jarju S."/>
            <person name="Secka A."/>
            <person name="Antonio M."/>
            <person name="Oren A."/>
            <person name="Chaudhuri R."/>
            <person name="La Ragione R.M."/>
            <person name="Hildebrand F."/>
            <person name="Pallen M.J."/>
        </authorList>
    </citation>
    <scope>NUCLEOTIDE SEQUENCE [LARGE SCALE GENOMIC DNA]</scope>
    <source>
        <strain evidence="2 3">Sa3CUA8</strain>
    </source>
</reference>
<evidence type="ECO:0000256" key="1">
    <source>
        <dbReference type="SAM" id="Phobius"/>
    </source>
</evidence>
<proteinExistence type="predicted"/>
<gene>
    <name evidence="2" type="ORF">H9659_04835</name>
</gene>